<feature type="domain" description="Solute-binding protein family 5" evidence="6">
    <location>
        <begin position="88"/>
        <end position="456"/>
    </location>
</feature>
<dbReference type="AlphaFoldDB" id="A0A1X7NY47"/>
<dbReference type="SUPFAM" id="SSF53850">
    <property type="entry name" value="Periplasmic binding protein-like II"/>
    <property type="match status" value="1"/>
</dbReference>
<dbReference type="Gene3D" id="3.10.105.10">
    <property type="entry name" value="Dipeptide-binding Protein, Domain 3"/>
    <property type="match status" value="1"/>
</dbReference>
<dbReference type="PANTHER" id="PTHR30290">
    <property type="entry name" value="PERIPLASMIC BINDING COMPONENT OF ABC TRANSPORTER"/>
    <property type="match status" value="1"/>
</dbReference>
<organism evidence="7 8">
    <name type="scientific">Rathayibacter oskolensis</name>
    <dbReference type="NCBI Taxonomy" id="1891671"/>
    <lineage>
        <taxon>Bacteria</taxon>
        <taxon>Bacillati</taxon>
        <taxon>Actinomycetota</taxon>
        <taxon>Actinomycetes</taxon>
        <taxon>Micrococcales</taxon>
        <taxon>Microbacteriaceae</taxon>
        <taxon>Rathayibacter</taxon>
    </lineage>
</organism>
<dbReference type="PIRSF" id="PIRSF002741">
    <property type="entry name" value="MppA"/>
    <property type="match status" value="1"/>
</dbReference>
<keyword evidence="4 5" id="KW-0732">Signal</keyword>
<dbReference type="PROSITE" id="PS51257">
    <property type="entry name" value="PROKAR_LIPOPROTEIN"/>
    <property type="match status" value="1"/>
</dbReference>
<evidence type="ECO:0000256" key="5">
    <source>
        <dbReference type="SAM" id="SignalP"/>
    </source>
</evidence>
<feature type="chain" id="PRO_5012598049" evidence="5">
    <location>
        <begin position="31"/>
        <end position="540"/>
    </location>
</feature>
<dbReference type="GO" id="GO:0030313">
    <property type="term" value="C:cell envelope"/>
    <property type="evidence" value="ECO:0007669"/>
    <property type="project" value="UniProtKB-SubCell"/>
</dbReference>
<feature type="signal peptide" evidence="5">
    <location>
        <begin position="1"/>
        <end position="30"/>
    </location>
</feature>
<evidence type="ECO:0000313" key="8">
    <source>
        <dbReference type="Proteomes" id="UP000193711"/>
    </source>
</evidence>
<dbReference type="InterPro" id="IPR039424">
    <property type="entry name" value="SBP_5"/>
</dbReference>
<proteinExistence type="inferred from homology"/>
<protein>
    <submittedName>
        <fullName evidence="7">Peptide/nickel transport system substrate-binding protein</fullName>
    </submittedName>
</protein>
<dbReference type="EMBL" id="FXBM01000002">
    <property type="protein sequence ID" value="SMH43226.1"/>
    <property type="molecule type" value="Genomic_DNA"/>
</dbReference>
<dbReference type="RefSeq" id="WP_085476622.1">
    <property type="nucleotide sequence ID" value="NZ_FXBM01000002.1"/>
</dbReference>
<evidence type="ECO:0000256" key="4">
    <source>
        <dbReference type="ARBA" id="ARBA00022729"/>
    </source>
</evidence>
<reference evidence="8" key="1">
    <citation type="submission" date="2017-04" db="EMBL/GenBank/DDBJ databases">
        <authorList>
            <person name="Varghese N."/>
            <person name="Submissions S."/>
        </authorList>
    </citation>
    <scope>NUCLEOTIDE SEQUENCE [LARGE SCALE GENOMIC DNA]</scope>
    <source>
        <strain evidence="8">VKM Ac-2121</strain>
    </source>
</reference>
<name>A0A1X7NY47_9MICO</name>
<sequence length="540" mass="57347">MHRPTRPLAVAAVAAATALVLSGCSGGSSATDTFVIVTAAQPSSFSYETSATGYEAAEFFMNTGATLIRNPYIDGSEGESVHQDLYDFEPVLAESYEVSDDQLTYTFDLNTDAVSTAGNTLTADDVIFSIQRKFEVETSIVAFISAPSLTSPDQVTKIDEDTVQFTVAEPGYGFTLLSLLANTPYNIYDSTALKEHATDDDPYAVTWSQTNANFGYGAYSLSDYTPGEQMVYEANPGFALGEPTVKRIVQRVVADAGQRSNLVSSGDAQIATQLRPADQATLASDDSAQVFTVPTNAFVYMPLLTTAAPFDDVRVRRALAAAIPSEQIMSDVYQDRLSPISTILDASAPGFSDEGLVANTTDVEAARALLAEAGYSAENPVEFTLTVNNAVPDLQETAVQIQTAARDAGFEITIDPVNSAAFQEGLAAKTFQASMGRDYAVVQSPPYVLSLFYTPGSPINWPDFDDAALNDAIAAGNAAGDPLGTEAGAEWNAAQQVLQAEMPTIYIGYVQPLNAFATGVEGYAFRSDNVIDYSELAVAG</sequence>
<evidence type="ECO:0000259" key="6">
    <source>
        <dbReference type="Pfam" id="PF00496"/>
    </source>
</evidence>
<dbReference type="CDD" id="cd08512">
    <property type="entry name" value="PBP2_NikA_DppA_OppA_like_7"/>
    <property type="match status" value="1"/>
</dbReference>
<dbReference type="GO" id="GO:0043190">
    <property type="term" value="C:ATP-binding cassette (ABC) transporter complex"/>
    <property type="evidence" value="ECO:0007669"/>
    <property type="project" value="InterPro"/>
</dbReference>
<dbReference type="InterPro" id="IPR030678">
    <property type="entry name" value="Peptide/Ni-bd"/>
</dbReference>
<dbReference type="STRING" id="1891671.SAMN06295885_2174"/>
<keyword evidence="8" id="KW-1185">Reference proteome</keyword>
<dbReference type="GO" id="GO:0042597">
    <property type="term" value="C:periplasmic space"/>
    <property type="evidence" value="ECO:0007669"/>
    <property type="project" value="UniProtKB-ARBA"/>
</dbReference>
<comment type="subcellular location">
    <subcellularLocation>
        <location evidence="1">Cell envelope</location>
    </subcellularLocation>
</comment>
<dbReference type="Proteomes" id="UP000193711">
    <property type="component" value="Unassembled WGS sequence"/>
</dbReference>
<keyword evidence="3" id="KW-0813">Transport</keyword>
<comment type="similarity">
    <text evidence="2">Belongs to the bacterial solute-binding protein 5 family.</text>
</comment>
<evidence type="ECO:0000256" key="1">
    <source>
        <dbReference type="ARBA" id="ARBA00004196"/>
    </source>
</evidence>
<gene>
    <name evidence="7" type="ORF">SAMN06295885_2174</name>
</gene>
<dbReference type="GO" id="GO:0015833">
    <property type="term" value="P:peptide transport"/>
    <property type="evidence" value="ECO:0007669"/>
    <property type="project" value="TreeGrafter"/>
</dbReference>
<accession>A0A1X7NY47</accession>
<dbReference type="GO" id="GO:1904680">
    <property type="term" value="F:peptide transmembrane transporter activity"/>
    <property type="evidence" value="ECO:0007669"/>
    <property type="project" value="TreeGrafter"/>
</dbReference>
<dbReference type="Pfam" id="PF00496">
    <property type="entry name" value="SBP_bac_5"/>
    <property type="match status" value="1"/>
</dbReference>
<evidence type="ECO:0000256" key="3">
    <source>
        <dbReference type="ARBA" id="ARBA00022448"/>
    </source>
</evidence>
<dbReference type="PANTHER" id="PTHR30290:SF10">
    <property type="entry name" value="PERIPLASMIC OLIGOPEPTIDE-BINDING PROTEIN-RELATED"/>
    <property type="match status" value="1"/>
</dbReference>
<dbReference type="Gene3D" id="3.40.190.10">
    <property type="entry name" value="Periplasmic binding protein-like II"/>
    <property type="match status" value="1"/>
</dbReference>
<dbReference type="OrthoDB" id="5240629at2"/>
<evidence type="ECO:0000256" key="2">
    <source>
        <dbReference type="ARBA" id="ARBA00005695"/>
    </source>
</evidence>
<evidence type="ECO:0000313" key="7">
    <source>
        <dbReference type="EMBL" id="SMH43226.1"/>
    </source>
</evidence>
<dbReference type="InterPro" id="IPR000914">
    <property type="entry name" value="SBP_5_dom"/>
</dbReference>